<evidence type="ECO:0000259" key="2">
    <source>
        <dbReference type="Pfam" id="PF13349"/>
    </source>
</evidence>
<dbReference type="EMBL" id="BAAASL010000024">
    <property type="protein sequence ID" value="GAA2724027.1"/>
    <property type="molecule type" value="Genomic_DNA"/>
</dbReference>
<feature type="signal peptide" evidence="1">
    <location>
        <begin position="1"/>
        <end position="22"/>
    </location>
</feature>
<comment type="caution">
    <text evidence="3">The sequence shown here is derived from an EMBL/GenBank/DDBJ whole genome shotgun (WGS) entry which is preliminary data.</text>
</comment>
<organism evidence="3 4">
    <name type="scientific">Streptomyces luteosporeus</name>
    <dbReference type="NCBI Taxonomy" id="173856"/>
    <lineage>
        <taxon>Bacteria</taxon>
        <taxon>Bacillati</taxon>
        <taxon>Actinomycetota</taxon>
        <taxon>Actinomycetes</taxon>
        <taxon>Kitasatosporales</taxon>
        <taxon>Streptomycetaceae</taxon>
        <taxon>Streptomyces</taxon>
    </lineage>
</organism>
<dbReference type="Pfam" id="PF13349">
    <property type="entry name" value="DUF4097"/>
    <property type="match status" value="1"/>
</dbReference>
<evidence type="ECO:0000313" key="3">
    <source>
        <dbReference type="EMBL" id="GAA2724027.1"/>
    </source>
</evidence>
<dbReference type="PROSITE" id="PS51257">
    <property type="entry name" value="PROKAR_LIPOPROTEIN"/>
    <property type="match status" value="1"/>
</dbReference>
<keyword evidence="1" id="KW-0732">Signal</keyword>
<sequence length="243" mass="24438">MRARLRLITALAATGVAVGALSACGSLLNKDFEDDTTISQKITSVRIDNESGAVTLIGDEGGTNVGLHRRVEYGGDRPQGATHRIENGVLVLRGCGDDCAVAYTVHLPAGLPVTGKNSSGALTLKKTGAVSVSTDSGAIDVVDVRGPVDVRADSGAITGRGLHGGPVKARTGSGAIDLTLSAPQDVQATAGSGAVDVTVPAATYRVSAKTGSGGKDIEVENDSSGKYRIDASTGSGALTIKRG</sequence>
<feature type="chain" id="PRO_5046650180" evidence="1">
    <location>
        <begin position="23"/>
        <end position="243"/>
    </location>
</feature>
<dbReference type="RefSeq" id="WP_344438662.1">
    <property type="nucleotide sequence ID" value="NZ_BAAASL010000024.1"/>
</dbReference>
<feature type="domain" description="DUF4097" evidence="2">
    <location>
        <begin position="113"/>
        <end position="240"/>
    </location>
</feature>
<gene>
    <name evidence="3" type="ORF">GCM10010315_52790</name>
</gene>
<keyword evidence="4" id="KW-1185">Reference proteome</keyword>
<dbReference type="Proteomes" id="UP001500886">
    <property type="component" value="Unassembled WGS sequence"/>
</dbReference>
<reference evidence="4" key="1">
    <citation type="journal article" date="2019" name="Int. J. Syst. Evol. Microbiol.">
        <title>The Global Catalogue of Microorganisms (GCM) 10K type strain sequencing project: providing services to taxonomists for standard genome sequencing and annotation.</title>
        <authorList>
            <consortium name="The Broad Institute Genomics Platform"/>
            <consortium name="The Broad Institute Genome Sequencing Center for Infectious Disease"/>
            <person name="Wu L."/>
            <person name="Ma J."/>
        </authorList>
    </citation>
    <scope>NUCLEOTIDE SEQUENCE [LARGE SCALE GENOMIC DNA]</scope>
    <source>
        <strain evidence="4">JCM 4542</strain>
    </source>
</reference>
<name>A0ABP6GHV2_9ACTN</name>
<dbReference type="InterPro" id="IPR025164">
    <property type="entry name" value="Toastrack_DUF4097"/>
</dbReference>
<proteinExistence type="predicted"/>
<evidence type="ECO:0000313" key="4">
    <source>
        <dbReference type="Proteomes" id="UP001500886"/>
    </source>
</evidence>
<accession>A0ABP6GHV2</accession>
<evidence type="ECO:0000256" key="1">
    <source>
        <dbReference type="SAM" id="SignalP"/>
    </source>
</evidence>
<protein>
    <submittedName>
        <fullName evidence="3">DUF4097 family beta strand repeat-containing protein</fullName>
    </submittedName>
</protein>